<keyword evidence="1" id="KW-1133">Transmembrane helix</keyword>
<dbReference type="AlphaFoldDB" id="A0A2H0AL69"/>
<evidence type="ECO:0000313" key="2">
    <source>
        <dbReference type="EMBL" id="PIP46166.1"/>
    </source>
</evidence>
<name>A0A2H0AL69_9BACT</name>
<proteinExistence type="predicted"/>
<accession>A0A2H0AL69</accession>
<reference evidence="2 3" key="1">
    <citation type="submission" date="2017-09" db="EMBL/GenBank/DDBJ databases">
        <title>Depth-based differentiation of microbial function through sediment-hosted aquifers and enrichment of novel symbionts in the deep terrestrial subsurface.</title>
        <authorList>
            <person name="Probst A.J."/>
            <person name="Ladd B."/>
            <person name="Jarett J.K."/>
            <person name="Geller-Mcgrath D.E."/>
            <person name="Sieber C.M."/>
            <person name="Emerson J.B."/>
            <person name="Anantharaman K."/>
            <person name="Thomas B.C."/>
            <person name="Malmstrom R."/>
            <person name="Stieglmeier M."/>
            <person name="Klingl A."/>
            <person name="Woyke T."/>
            <person name="Ryan C.M."/>
            <person name="Banfield J.F."/>
        </authorList>
    </citation>
    <scope>NUCLEOTIDE SEQUENCE [LARGE SCALE GENOMIC DNA]</scope>
    <source>
        <strain evidence="2">CG23_combo_of_CG06-09_8_20_14_all_42_19</strain>
    </source>
</reference>
<dbReference type="Proteomes" id="UP000230007">
    <property type="component" value="Unassembled WGS sequence"/>
</dbReference>
<keyword evidence="1" id="KW-0812">Transmembrane</keyword>
<comment type="caution">
    <text evidence="2">The sequence shown here is derived from an EMBL/GenBank/DDBJ whole genome shotgun (WGS) entry which is preliminary data.</text>
</comment>
<feature type="non-terminal residue" evidence="2">
    <location>
        <position position="1"/>
    </location>
</feature>
<dbReference type="PRINTS" id="PR00812">
    <property type="entry name" value="BCTERIALGSPF"/>
</dbReference>
<evidence type="ECO:0000313" key="3">
    <source>
        <dbReference type="Proteomes" id="UP000230007"/>
    </source>
</evidence>
<organism evidence="2 3">
    <name type="scientific">Candidatus Colwellbacteria bacterium CG23_combo_of_CG06-09_8_20_14_all_42_19</name>
    <dbReference type="NCBI Taxonomy" id="1974541"/>
    <lineage>
        <taxon>Bacteria</taxon>
        <taxon>Candidatus Colwelliibacteriota</taxon>
    </lineage>
</organism>
<dbReference type="InterPro" id="IPR003004">
    <property type="entry name" value="GspF/PilC"/>
</dbReference>
<sequence length="43" mass="4568">IDNTLKTLVSLLEPILVISMGAIVALIAVSVLLPIYRLSSGFL</sequence>
<gene>
    <name evidence="2" type="ORF">COX15_01330</name>
</gene>
<keyword evidence="1" id="KW-0472">Membrane</keyword>
<protein>
    <submittedName>
        <fullName evidence="2">Type II secretion system protein GspF</fullName>
    </submittedName>
</protein>
<feature type="transmembrane region" description="Helical" evidence="1">
    <location>
        <begin position="15"/>
        <end position="36"/>
    </location>
</feature>
<dbReference type="EMBL" id="PCSK01000026">
    <property type="protein sequence ID" value="PIP46166.1"/>
    <property type="molecule type" value="Genomic_DNA"/>
</dbReference>
<evidence type="ECO:0000256" key="1">
    <source>
        <dbReference type="SAM" id="Phobius"/>
    </source>
</evidence>